<dbReference type="GO" id="GO:0016024">
    <property type="term" value="P:CDP-diacylglycerol biosynthetic process"/>
    <property type="evidence" value="ECO:0007669"/>
    <property type="project" value="TreeGrafter"/>
</dbReference>
<evidence type="ECO:0000256" key="4">
    <source>
        <dbReference type="ARBA" id="ARBA00005189"/>
    </source>
</evidence>
<comment type="pathway">
    <text evidence="3">Phospholipid metabolism; CDP-diacylglycerol biosynthesis; CDP-diacylglycerol from sn-glycerol 3-phosphate: step 3/3.</text>
</comment>
<proteinExistence type="inferred from homology"/>
<evidence type="ECO:0000256" key="12">
    <source>
        <dbReference type="ARBA" id="ARBA00022695"/>
    </source>
</evidence>
<keyword evidence="9" id="KW-0444">Lipid biosynthesis</keyword>
<evidence type="ECO:0000256" key="15">
    <source>
        <dbReference type="ARBA" id="ARBA00023136"/>
    </source>
</evidence>
<keyword evidence="12 25" id="KW-0548">Nucleotidyltransferase</keyword>
<evidence type="ECO:0000256" key="7">
    <source>
        <dbReference type="ARBA" id="ARBA00019373"/>
    </source>
</evidence>
<keyword evidence="11 24" id="KW-0812">Transmembrane</keyword>
<evidence type="ECO:0000256" key="9">
    <source>
        <dbReference type="ARBA" id="ARBA00022516"/>
    </source>
</evidence>
<dbReference type="EMBL" id="FXXQ01000001">
    <property type="protein sequence ID" value="SMX22253.1"/>
    <property type="molecule type" value="Genomic_DNA"/>
</dbReference>
<sequence length="265" mass="28435">MSKADGGQWSDLGQRLLSGGIAAGVGLWVMWVGGFSFHLLIALVCGIMMWELLRMIGAGTRAVPMAAITAIVLLAAMELPAGFALPLLLLPAMIGVSQIEQHRFTFAIYCAVILVAGYGLTALRDDFGFWWMAWLALVVIVTDILGYFAGRFIGGPKFWPKISPKKTWSGTIAGWIGAALVGVFYVYQDLAGLELIGISIAISMASQMGDVSESALKRRMGIKDSSNIMPGHGGMFDRFDGMLGASIFLLVIEALVEFPPVTVVQ</sequence>
<comment type="similarity">
    <text evidence="5">Belongs to the CDS family.</text>
</comment>
<dbReference type="Proteomes" id="UP000201838">
    <property type="component" value="Unassembled WGS sequence"/>
</dbReference>
<dbReference type="OrthoDB" id="9799199at2"/>
<evidence type="ECO:0000256" key="11">
    <source>
        <dbReference type="ARBA" id="ARBA00022692"/>
    </source>
</evidence>
<accession>A0A238IW46</accession>
<evidence type="ECO:0000313" key="25">
    <source>
        <dbReference type="EMBL" id="SMX22253.1"/>
    </source>
</evidence>
<evidence type="ECO:0000256" key="24">
    <source>
        <dbReference type="SAM" id="Phobius"/>
    </source>
</evidence>
<dbReference type="EC" id="2.7.7.41" evidence="6"/>
<feature type="transmembrane region" description="Helical" evidence="24">
    <location>
        <begin position="168"/>
        <end position="187"/>
    </location>
</feature>
<keyword evidence="17" id="KW-1208">Phospholipid metabolism</keyword>
<dbReference type="GO" id="GO:0004605">
    <property type="term" value="F:phosphatidate cytidylyltransferase activity"/>
    <property type="evidence" value="ECO:0007669"/>
    <property type="project" value="UniProtKB-EC"/>
</dbReference>
<evidence type="ECO:0000256" key="20">
    <source>
        <dbReference type="ARBA" id="ARBA00032253"/>
    </source>
</evidence>
<evidence type="ECO:0000256" key="5">
    <source>
        <dbReference type="ARBA" id="ARBA00010185"/>
    </source>
</evidence>
<evidence type="ECO:0000256" key="17">
    <source>
        <dbReference type="ARBA" id="ARBA00023264"/>
    </source>
</evidence>
<evidence type="ECO:0000313" key="26">
    <source>
        <dbReference type="Proteomes" id="UP000201838"/>
    </source>
</evidence>
<feature type="transmembrane region" description="Helical" evidence="24">
    <location>
        <begin position="21"/>
        <end position="50"/>
    </location>
</feature>
<keyword evidence="26" id="KW-1185">Reference proteome</keyword>
<keyword evidence="13 24" id="KW-1133">Transmembrane helix</keyword>
<evidence type="ECO:0000256" key="14">
    <source>
        <dbReference type="ARBA" id="ARBA00023098"/>
    </source>
</evidence>
<evidence type="ECO:0000256" key="22">
    <source>
        <dbReference type="ARBA" id="ARBA00032743"/>
    </source>
</evidence>
<evidence type="ECO:0000256" key="16">
    <source>
        <dbReference type="ARBA" id="ARBA00023209"/>
    </source>
</evidence>
<dbReference type="AlphaFoldDB" id="A0A238IW46"/>
<dbReference type="Pfam" id="PF01148">
    <property type="entry name" value="CTP_transf_1"/>
    <property type="match status" value="1"/>
</dbReference>
<evidence type="ECO:0000256" key="18">
    <source>
        <dbReference type="ARBA" id="ARBA00029893"/>
    </source>
</evidence>
<keyword evidence="10 25" id="KW-0808">Transferase</keyword>
<feature type="transmembrane region" description="Helical" evidence="24">
    <location>
        <begin position="129"/>
        <end position="148"/>
    </location>
</feature>
<keyword evidence="8" id="KW-1003">Cell membrane</keyword>
<dbReference type="PANTHER" id="PTHR46382:SF1">
    <property type="entry name" value="PHOSPHATIDATE CYTIDYLYLTRANSFERASE"/>
    <property type="match status" value="1"/>
</dbReference>
<dbReference type="GO" id="GO:0005886">
    <property type="term" value="C:plasma membrane"/>
    <property type="evidence" value="ECO:0007669"/>
    <property type="project" value="UniProtKB-SubCell"/>
</dbReference>
<organism evidence="25 26">
    <name type="scientific">Boseongicola aestuarii</name>
    <dbReference type="NCBI Taxonomy" id="1470561"/>
    <lineage>
        <taxon>Bacteria</taxon>
        <taxon>Pseudomonadati</taxon>
        <taxon>Pseudomonadota</taxon>
        <taxon>Alphaproteobacteria</taxon>
        <taxon>Rhodobacterales</taxon>
        <taxon>Paracoccaceae</taxon>
        <taxon>Boseongicola</taxon>
    </lineage>
</organism>
<evidence type="ECO:0000256" key="3">
    <source>
        <dbReference type="ARBA" id="ARBA00005119"/>
    </source>
</evidence>
<evidence type="ECO:0000256" key="23">
    <source>
        <dbReference type="ARBA" id="ARBA00033406"/>
    </source>
</evidence>
<evidence type="ECO:0000256" key="1">
    <source>
        <dbReference type="ARBA" id="ARBA00001698"/>
    </source>
</evidence>
<evidence type="ECO:0000256" key="6">
    <source>
        <dbReference type="ARBA" id="ARBA00012487"/>
    </source>
</evidence>
<evidence type="ECO:0000256" key="19">
    <source>
        <dbReference type="ARBA" id="ARBA00031825"/>
    </source>
</evidence>
<keyword evidence="15 24" id="KW-0472">Membrane</keyword>
<gene>
    <name evidence="25" type="primary">cdsA_1</name>
    <name evidence="25" type="ORF">BOA8489_00344</name>
</gene>
<feature type="transmembrane region" description="Helical" evidence="24">
    <location>
        <begin position="104"/>
        <end position="123"/>
    </location>
</feature>
<protein>
    <recommendedName>
        <fullName evidence="7">Phosphatidate cytidylyltransferase</fullName>
        <ecNumber evidence="6">2.7.7.41</ecNumber>
    </recommendedName>
    <alternativeName>
        <fullName evidence="20">CDP-DAG synthase</fullName>
    </alternativeName>
    <alternativeName>
        <fullName evidence="22">CDP-DG synthase</fullName>
    </alternativeName>
    <alternativeName>
        <fullName evidence="18">CDP-diacylglycerol synthase</fullName>
    </alternativeName>
    <alternativeName>
        <fullName evidence="21">CDP-diglyceride pyrophosphorylase</fullName>
    </alternativeName>
    <alternativeName>
        <fullName evidence="23">CDP-diglyceride synthase</fullName>
    </alternativeName>
    <alternativeName>
        <fullName evidence="19">CTP:phosphatidate cytidylyltransferase</fullName>
    </alternativeName>
</protein>
<evidence type="ECO:0000256" key="10">
    <source>
        <dbReference type="ARBA" id="ARBA00022679"/>
    </source>
</evidence>
<evidence type="ECO:0000256" key="13">
    <source>
        <dbReference type="ARBA" id="ARBA00022989"/>
    </source>
</evidence>
<feature type="transmembrane region" description="Helical" evidence="24">
    <location>
        <begin position="62"/>
        <end position="92"/>
    </location>
</feature>
<comment type="pathway">
    <text evidence="4">Lipid metabolism.</text>
</comment>
<comment type="catalytic activity">
    <reaction evidence="1">
        <text>a 1,2-diacyl-sn-glycero-3-phosphate + CTP + H(+) = a CDP-1,2-diacyl-sn-glycerol + diphosphate</text>
        <dbReference type="Rhea" id="RHEA:16229"/>
        <dbReference type="ChEBI" id="CHEBI:15378"/>
        <dbReference type="ChEBI" id="CHEBI:33019"/>
        <dbReference type="ChEBI" id="CHEBI:37563"/>
        <dbReference type="ChEBI" id="CHEBI:58332"/>
        <dbReference type="ChEBI" id="CHEBI:58608"/>
        <dbReference type="EC" id="2.7.7.41"/>
    </reaction>
</comment>
<keyword evidence="16" id="KW-0594">Phospholipid biosynthesis</keyword>
<name>A0A238IW46_9RHOB</name>
<comment type="subcellular location">
    <subcellularLocation>
        <location evidence="2">Cell membrane</location>
        <topology evidence="2">Multi-pass membrane protein</topology>
    </subcellularLocation>
</comment>
<evidence type="ECO:0000256" key="2">
    <source>
        <dbReference type="ARBA" id="ARBA00004651"/>
    </source>
</evidence>
<reference evidence="25 26" key="1">
    <citation type="submission" date="2017-05" db="EMBL/GenBank/DDBJ databases">
        <authorList>
            <person name="Song R."/>
            <person name="Chenine A.L."/>
            <person name="Ruprecht R.M."/>
        </authorList>
    </citation>
    <scope>NUCLEOTIDE SEQUENCE [LARGE SCALE GENOMIC DNA]</scope>
    <source>
        <strain evidence="25 26">CECT 8489</strain>
    </source>
</reference>
<keyword evidence="14" id="KW-0443">Lipid metabolism</keyword>
<evidence type="ECO:0000256" key="21">
    <source>
        <dbReference type="ARBA" id="ARBA00032396"/>
    </source>
</evidence>
<evidence type="ECO:0000256" key="8">
    <source>
        <dbReference type="ARBA" id="ARBA00022475"/>
    </source>
</evidence>
<dbReference type="RefSeq" id="WP_093972232.1">
    <property type="nucleotide sequence ID" value="NZ_FXXQ01000001.1"/>
</dbReference>
<dbReference type="PANTHER" id="PTHR46382">
    <property type="entry name" value="PHOSPHATIDATE CYTIDYLYLTRANSFERASE"/>
    <property type="match status" value="1"/>
</dbReference>